<dbReference type="Proteomes" id="UP001558613">
    <property type="component" value="Unassembled WGS sequence"/>
</dbReference>
<organism evidence="1 2">
    <name type="scientific">Cirrhinus molitorella</name>
    <name type="common">mud carp</name>
    <dbReference type="NCBI Taxonomy" id="172907"/>
    <lineage>
        <taxon>Eukaryota</taxon>
        <taxon>Metazoa</taxon>
        <taxon>Chordata</taxon>
        <taxon>Craniata</taxon>
        <taxon>Vertebrata</taxon>
        <taxon>Euteleostomi</taxon>
        <taxon>Actinopterygii</taxon>
        <taxon>Neopterygii</taxon>
        <taxon>Teleostei</taxon>
        <taxon>Ostariophysi</taxon>
        <taxon>Cypriniformes</taxon>
        <taxon>Cyprinidae</taxon>
        <taxon>Labeoninae</taxon>
        <taxon>Labeonini</taxon>
        <taxon>Cirrhinus</taxon>
    </lineage>
</organism>
<dbReference type="EMBL" id="JAYMGO010000006">
    <property type="protein sequence ID" value="KAL1273255.1"/>
    <property type="molecule type" value="Genomic_DNA"/>
</dbReference>
<reference evidence="1 2" key="1">
    <citation type="submission" date="2023-09" db="EMBL/GenBank/DDBJ databases">
        <authorList>
            <person name="Wang M."/>
        </authorList>
    </citation>
    <scope>NUCLEOTIDE SEQUENCE [LARGE SCALE GENOMIC DNA]</scope>
    <source>
        <strain evidence="1">GT-2023</strain>
        <tissue evidence="1">Liver</tissue>
    </source>
</reference>
<evidence type="ECO:0000313" key="2">
    <source>
        <dbReference type="Proteomes" id="UP001558613"/>
    </source>
</evidence>
<comment type="caution">
    <text evidence="1">The sequence shown here is derived from an EMBL/GenBank/DDBJ whole genome shotgun (WGS) entry which is preliminary data.</text>
</comment>
<gene>
    <name evidence="1" type="ORF">QQF64_029117</name>
</gene>
<sequence>MQTNIFVFGAFHQRTDGRAHSEQPLQYSVFLTETCGRLYNPSLMKLTSLRSRNFGQDPIGAETRHKE</sequence>
<protein>
    <submittedName>
        <fullName evidence="1">Uncharacterized protein</fullName>
    </submittedName>
</protein>
<accession>A0ABR3N8J4</accession>
<proteinExistence type="predicted"/>
<name>A0ABR3N8J4_9TELE</name>
<evidence type="ECO:0000313" key="1">
    <source>
        <dbReference type="EMBL" id="KAL1273255.1"/>
    </source>
</evidence>
<keyword evidence="2" id="KW-1185">Reference proteome</keyword>